<comment type="similarity">
    <text evidence="1">Belongs to the CdaR family.</text>
</comment>
<dbReference type="OrthoDB" id="142218at2"/>
<evidence type="ECO:0000259" key="4">
    <source>
        <dbReference type="Pfam" id="PF17853"/>
    </source>
</evidence>
<dbReference type="InterPro" id="IPR012914">
    <property type="entry name" value="PucR_dom"/>
</dbReference>
<evidence type="ECO:0000259" key="3">
    <source>
        <dbReference type="Pfam" id="PF13556"/>
    </source>
</evidence>
<evidence type="ECO:0000259" key="2">
    <source>
        <dbReference type="Pfam" id="PF07905"/>
    </source>
</evidence>
<dbReference type="Pfam" id="PF13556">
    <property type="entry name" value="HTH_30"/>
    <property type="match status" value="1"/>
</dbReference>
<feature type="domain" description="CdaR GGDEF-like" evidence="4">
    <location>
        <begin position="310"/>
        <end position="426"/>
    </location>
</feature>
<evidence type="ECO:0000313" key="6">
    <source>
        <dbReference type="Proteomes" id="UP000051955"/>
    </source>
</evidence>
<protein>
    <submittedName>
        <fullName evidence="5">Purine catabolism regulatory protein</fullName>
    </submittedName>
</protein>
<organism evidence="5 6">
    <name type="scientific">Levilactobacillus acidifarinae DSM 19394 = JCM 15949</name>
    <dbReference type="NCBI Taxonomy" id="1423715"/>
    <lineage>
        <taxon>Bacteria</taxon>
        <taxon>Bacillati</taxon>
        <taxon>Bacillota</taxon>
        <taxon>Bacilli</taxon>
        <taxon>Lactobacillales</taxon>
        <taxon>Lactobacillaceae</taxon>
        <taxon>Levilactobacillus</taxon>
    </lineage>
</organism>
<accession>A0A0R1LRG8</accession>
<reference evidence="5 6" key="1">
    <citation type="journal article" date="2015" name="Genome Announc.">
        <title>Expanding the biotechnology potential of lactobacilli through comparative genomics of 213 strains and associated genera.</title>
        <authorList>
            <person name="Sun Z."/>
            <person name="Harris H.M."/>
            <person name="McCann A."/>
            <person name="Guo C."/>
            <person name="Argimon S."/>
            <person name="Zhang W."/>
            <person name="Yang X."/>
            <person name="Jeffery I.B."/>
            <person name="Cooney J.C."/>
            <person name="Kagawa T.F."/>
            <person name="Liu W."/>
            <person name="Song Y."/>
            <person name="Salvetti E."/>
            <person name="Wrobel A."/>
            <person name="Rasinkangas P."/>
            <person name="Parkhill J."/>
            <person name="Rea M.C."/>
            <person name="O'Sullivan O."/>
            <person name="Ritari J."/>
            <person name="Douillard F.P."/>
            <person name="Paul Ross R."/>
            <person name="Yang R."/>
            <person name="Briner A.E."/>
            <person name="Felis G.E."/>
            <person name="de Vos W.M."/>
            <person name="Barrangou R."/>
            <person name="Klaenhammer T.R."/>
            <person name="Caufield P.W."/>
            <person name="Cui Y."/>
            <person name="Zhang H."/>
            <person name="O'Toole P.W."/>
        </authorList>
    </citation>
    <scope>NUCLEOTIDE SEQUENCE [LARGE SCALE GENOMIC DNA]</scope>
    <source>
        <strain evidence="5 6">DSM 19394</strain>
    </source>
</reference>
<dbReference type="InterPro" id="IPR025736">
    <property type="entry name" value="PucR_C-HTH_dom"/>
</dbReference>
<dbReference type="Proteomes" id="UP000051955">
    <property type="component" value="Unassembled WGS sequence"/>
</dbReference>
<comment type="caution">
    <text evidence="5">The sequence shown here is derived from an EMBL/GenBank/DDBJ whole genome shotgun (WGS) entry which is preliminary data.</text>
</comment>
<keyword evidence="6" id="KW-1185">Reference proteome</keyword>
<dbReference type="PANTHER" id="PTHR33744">
    <property type="entry name" value="CARBOHYDRATE DIACID REGULATOR"/>
    <property type="match status" value="1"/>
</dbReference>
<dbReference type="Pfam" id="PF07905">
    <property type="entry name" value="PucR"/>
    <property type="match status" value="1"/>
</dbReference>
<dbReference type="InterPro" id="IPR042070">
    <property type="entry name" value="PucR_C-HTH_sf"/>
</dbReference>
<gene>
    <name evidence="5" type="ORF">FD25_GL001487</name>
</gene>
<evidence type="ECO:0000313" key="5">
    <source>
        <dbReference type="EMBL" id="KRK95369.1"/>
    </source>
</evidence>
<feature type="domain" description="PucR C-terminal helix-turn-helix" evidence="3">
    <location>
        <begin position="480"/>
        <end position="537"/>
    </location>
</feature>
<dbReference type="AlphaFoldDB" id="A0A0R1LRG8"/>
<dbReference type="RefSeq" id="WP_057802331.1">
    <property type="nucleotide sequence ID" value="NZ_AZDV01000009.1"/>
</dbReference>
<dbReference type="Gene3D" id="1.10.10.2840">
    <property type="entry name" value="PucR C-terminal helix-turn-helix domain"/>
    <property type="match status" value="1"/>
</dbReference>
<dbReference type="EMBL" id="AZDV01000009">
    <property type="protein sequence ID" value="KRK95369.1"/>
    <property type="molecule type" value="Genomic_DNA"/>
</dbReference>
<sequence>MSSLNDLLKLPRFSDLEVLSTHRDLDRPVESVEITETPDIAGFIPENVIILTTAMIFKDDQQQLKPFLASLVTKKVAALGIKVGRFIEDIDPAVVAYATELNIPLIKIPSTQPLGGLLYRMQSYLWDTKTEQLTYALDIQKKFSSLLMHDVSNGRFIAELGKIINAPVILLNPWHKVIGNSQYFSGSSYPASFYAEQLSAQNYRRISEGKANLVINNINGEKLQVLGYPVNVIDNFPYYLLILRPEQIPYPISEFAIEQAVLTLMFILYKNHKVQDFFDLLKSDFLSQLVEAKSLQTEEHRNWVDLGSNYGLVQSNHYRIALVYCVPDEQSQNQVFYRKDESQIANNWMQDQLPLKIRDVVVFKVKNSNDIALLFQSEEPDLERTLTNLVKELEDALGIRLSFSFGNACETIEDISNSYIEAKSALTEIKQRTEIETINYYRPKGLIGLFEGTDEEDIHYFCEKILGELAYPEDTATVDLRKTLQYYLDYNCEITKTANTLYLHRNTIKYRIKQCEKLLGISVKQPQNSLNLRLALELSKGENVPKLSE</sequence>
<dbReference type="InterPro" id="IPR051448">
    <property type="entry name" value="CdaR-like_regulators"/>
</dbReference>
<dbReference type="PATRIC" id="fig|1423715.3.peg.1523"/>
<dbReference type="Pfam" id="PF17853">
    <property type="entry name" value="GGDEF_2"/>
    <property type="match status" value="1"/>
</dbReference>
<evidence type="ECO:0000256" key="1">
    <source>
        <dbReference type="ARBA" id="ARBA00006754"/>
    </source>
</evidence>
<feature type="domain" description="Purine catabolism PurC-like" evidence="2">
    <location>
        <begin position="6"/>
        <end position="118"/>
    </location>
</feature>
<dbReference type="STRING" id="1423715.FD25_GL001487"/>
<name>A0A0R1LRG8_9LACO</name>
<dbReference type="PANTHER" id="PTHR33744:SF1">
    <property type="entry name" value="DNA-BINDING TRANSCRIPTIONAL ACTIVATOR ADER"/>
    <property type="match status" value="1"/>
</dbReference>
<proteinExistence type="inferred from homology"/>
<dbReference type="InterPro" id="IPR041522">
    <property type="entry name" value="CdaR_GGDEF"/>
</dbReference>